<name>A0ABW4ZDI4_9BACT</name>
<accession>A0ABW4ZDI4</accession>
<sequence length="128" mass="14235">MDEFFNTAHCDLEEIHEHSDATYGSAHDILLKHLSKVGIASEDMEEADFILNRYDSESNPIGVVSEYPSIAVVAAILSAQKEFEVSYSVHIDCESCGIIVMPESHIITYSDDQDGDKELKSYGFTVLD</sequence>
<evidence type="ECO:0000313" key="1">
    <source>
        <dbReference type="EMBL" id="MFD2160063.1"/>
    </source>
</evidence>
<keyword evidence="2" id="KW-1185">Reference proteome</keyword>
<comment type="caution">
    <text evidence="1">The sequence shown here is derived from an EMBL/GenBank/DDBJ whole genome shotgun (WGS) entry which is preliminary data.</text>
</comment>
<protein>
    <submittedName>
        <fullName evidence="1">Uncharacterized protein</fullName>
    </submittedName>
</protein>
<proteinExistence type="predicted"/>
<dbReference type="RefSeq" id="WP_377178564.1">
    <property type="nucleotide sequence ID" value="NZ_JBHUJB010000067.1"/>
</dbReference>
<reference evidence="2" key="1">
    <citation type="journal article" date="2019" name="Int. J. Syst. Evol. Microbiol.">
        <title>The Global Catalogue of Microorganisms (GCM) 10K type strain sequencing project: providing services to taxonomists for standard genome sequencing and annotation.</title>
        <authorList>
            <consortium name="The Broad Institute Genomics Platform"/>
            <consortium name="The Broad Institute Genome Sequencing Center for Infectious Disease"/>
            <person name="Wu L."/>
            <person name="Ma J."/>
        </authorList>
    </citation>
    <scope>NUCLEOTIDE SEQUENCE [LARGE SCALE GENOMIC DNA]</scope>
    <source>
        <strain evidence="2">CCUG 57942</strain>
    </source>
</reference>
<dbReference type="Proteomes" id="UP001597389">
    <property type="component" value="Unassembled WGS sequence"/>
</dbReference>
<gene>
    <name evidence="1" type="ORF">ACFSW8_14240</name>
</gene>
<dbReference type="EMBL" id="JBHUJB010000067">
    <property type="protein sequence ID" value="MFD2160063.1"/>
    <property type="molecule type" value="Genomic_DNA"/>
</dbReference>
<organism evidence="1 2">
    <name type="scientific">Rubritalea tangerina</name>
    <dbReference type="NCBI Taxonomy" id="430798"/>
    <lineage>
        <taxon>Bacteria</taxon>
        <taxon>Pseudomonadati</taxon>
        <taxon>Verrucomicrobiota</taxon>
        <taxon>Verrucomicrobiia</taxon>
        <taxon>Verrucomicrobiales</taxon>
        <taxon>Rubritaleaceae</taxon>
        <taxon>Rubritalea</taxon>
    </lineage>
</organism>
<evidence type="ECO:0000313" key="2">
    <source>
        <dbReference type="Proteomes" id="UP001597389"/>
    </source>
</evidence>